<feature type="compositionally biased region" description="Low complexity" evidence="7">
    <location>
        <begin position="22"/>
        <end position="61"/>
    </location>
</feature>
<keyword evidence="4" id="KW-0804">Transcription</keyword>
<dbReference type="GO" id="GO:0005634">
    <property type="term" value="C:nucleus"/>
    <property type="evidence" value="ECO:0007669"/>
    <property type="project" value="UniProtKB-SubCell"/>
</dbReference>
<reference evidence="9" key="1">
    <citation type="submission" date="2020-05" db="EMBL/GenBank/DDBJ databases">
        <title>Mycena genomes resolve the evolution of fungal bioluminescence.</title>
        <authorList>
            <person name="Tsai I.J."/>
        </authorList>
    </citation>
    <scope>NUCLEOTIDE SEQUENCE</scope>
    <source>
        <strain evidence="9">171206Taipei</strain>
    </source>
</reference>
<dbReference type="GeneID" id="59345744"/>
<dbReference type="OrthoDB" id="10006572at2759"/>
<keyword evidence="5" id="KW-0539">Nucleus</keyword>
<evidence type="ECO:0000256" key="2">
    <source>
        <dbReference type="ARBA" id="ARBA00008421"/>
    </source>
</evidence>
<feature type="region of interest" description="Disordered" evidence="7">
    <location>
        <begin position="179"/>
        <end position="208"/>
    </location>
</feature>
<dbReference type="InterPro" id="IPR050937">
    <property type="entry name" value="TEC1_TEAD_TF"/>
</dbReference>
<accession>A0A8H6SSN6</accession>
<evidence type="ECO:0000256" key="5">
    <source>
        <dbReference type="ARBA" id="ARBA00023242"/>
    </source>
</evidence>
<feature type="domain" description="TEA" evidence="8">
    <location>
        <begin position="100"/>
        <end position="174"/>
    </location>
</feature>
<dbReference type="EMBL" id="JACAZF010000005">
    <property type="protein sequence ID" value="KAF7304177.1"/>
    <property type="molecule type" value="Genomic_DNA"/>
</dbReference>
<dbReference type="GO" id="GO:0000981">
    <property type="term" value="F:DNA-binding transcription factor activity, RNA polymerase II-specific"/>
    <property type="evidence" value="ECO:0007669"/>
    <property type="project" value="TreeGrafter"/>
</dbReference>
<keyword evidence="10" id="KW-1185">Reference proteome</keyword>
<dbReference type="PROSITE" id="PS51088">
    <property type="entry name" value="TEA_2"/>
    <property type="match status" value="1"/>
</dbReference>
<evidence type="ECO:0000256" key="6">
    <source>
        <dbReference type="PROSITE-ProRule" id="PRU00505"/>
    </source>
</evidence>
<evidence type="ECO:0000256" key="3">
    <source>
        <dbReference type="ARBA" id="ARBA00023015"/>
    </source>
</evidence>
<feature type="region of interest" description="Disordered" evidence="7">
    <location>
        <begin position="12"/>
        <end position="72"/>
    </location>
</feature>
<evidence type="ECO:0000256" key="7">
    <source>
        <dbReference type="SAM" id="MobiDB-lite"/>
    </source>
</evidence>
<dbReference type="Pfam" id="PF01285">
    <property type="entry name" value="TEA"/>
    <property type="match status" value="1"/>
</dbReference>
<dbReference type="AlphaFoldDB" id="A0A8H6SSN6"/>
<feature type="compositionally biased region" description="Low complexity" evidence="7">
    <location>
        <begin position="191"/>
        <end position="201"/>
    </location>
</feature>
<comment type="similarity">
    <text evidence="2">Belongs to the TEC1 family.</text>
</comment>
<evidence type="ECO:0000259" key="8">
    <source>
        <dbReference type="PROSITE" id="PS51088"/>
    </source>
</evidence>
<dbReference type="Gene3D" id="6.10.20.40">
    <property type="entry name" value="TEA/ATTS domain"/>
    <property type="match status" value="1"/>
</dbReference>
<protein>
    <submittedName>
        <fullName evidence="9">TEA domain-containing protein</fullName>
    </submittedName>
</protein>
<comment type="caution">
    <text evidence="9">The sequence shown here is derived from an EMBL/GenBank/DDBJ whole genome shotgun (WGS) entry which is preliminary data.</text>
</comment>
<dbReference type="InterPro" id="IPR000818">
    <property type="entry name" value="TEA/ATTS_dom"/>
</dbReference>
<gene>
    <name evidence="9" type="ORF">MIND_00649800</name>
</gene>
<evidence type="ECO:0000313" key="9">
    <source>
        <dbReference type="EMBL" id="KAF7304177.1"/>
    </source>
</evidence>
<dbReference type="Proteomes" id="UP000636479">
    <property type="component" value="Unassembled WGS sequence"/>
</dbReference>
<sequence length="459" mass="50573">MSQLYWHASTSSHNGMAISAPTSPVSLSHSLSPPDSTSSLSTLSSSSGSSYAGSRSASPTSPQLPNKTDNEREAWSALQNTQTGDVLRSVLRVRKTWKTARGGETVWPLDLESALLEGLERYVPDDSRETRMLGRFPRRNRFISDYILRKTGKHRTPKQVGSRLQQLRESCGGKKLLHLLSPFREPPPSPGSDAGSSLGSPTPSPCSFLDQATAPHTTMYIDIVPSHLAVPSTASLALPDAQSSFHASPYPRRISQINPLSTFTSPAPLSAHARFSVLSESAGLVLHAETVPLELLADAPESGDVFAAGLYYYSAKIVPRYWNVIVDSPDPTRFTIFQEIVKDDSAAPRVRLSLDDDGHGRCRVGAPLTYPLIFLIVLEFECTKMYHICISRLVDRHPSSISTSRILHVFLFCLAHCFLVSSTLLPAHCLLLWYLRPHFENMLHTLPFYAYASSLTIRM</sequence>
<dbReference type="SMART" id="SM00426">
    <property type="entry name" value="TEA"/>
    <property type="match status" value="1"/>
</dbReference>
<dbReference type="GO" id="GO:0005667">
    <property type="term" value="C:transcription regulator complex"/>
    <property type="evidence" value="ECO:0007669"/>
    <property type="project" value="TreeGrafter"/>
</dbReference>
<feature type="DNA-binding region" description="TEA" evidence="6">
    <location>
        <begin position="100"/>
        <end position="174"/>
    </location>
</feature>
<proteinExistence type="inferred from homology"/>
<evidence type="ECO:0000313" key="10">
    <source>
        <dbReference type="Proteomes" id="UP000636479"/>
    </source>
</evidence>
<dbReference type="InterPro" id="IPR038096">
    <property type="entry name" value="TEA/ATTS_sf"/>
</dbReference>
<organism evidence="9 10">
    <name type="scientific">Mycena indigotica</name>
    <dbReference type="NCBI Taxonomy" id="2126181"/>
    <lineage>
        <taxon>Eukaryota</taxon>
        <taxon>Fungi</taxon>
        <taxon>Dikarya</taxon>
        <taxon>Basidiomycota</taxon>
        <taxon>Agaricomycotina</taxon>
        <taxon>Agaricomycetes</taxon>
        <taxon>Agaricomycetidae</taxon>
        <taxon>Agaricales</taxon>
        <taxon>Marasmiineae</taxon>
        <taxon>Mycenaceae</taxon>
        <taxon>Mycena</taxon>
    </lineage>
</organism>
<name>A0A8H6SSN6_9AGAR</name>
<evidence type="ECO:0000256" key="1">
    <source>
        <dbReference type="ARBA" id="ARBA00004123"/>
    </source>
</evidence>
<dbReference type="PANTHER" id="PTHR11834">
    <property type="entry name" value="TRANSCRIPTIONAL ENHANCER FACTOR TEF RELATED"/>
    <property type="match status" value="1"/>
</dbReference>
<dbReference type="GO" id="GO:0000978">
    <property type="term" value="F:RNA polymerase II cis-regulatory region sequence-specific DNA binding"/>
    <property type="evidence" value="ECO:0007669"/>
    <property type="project" value="TreeGrafter"/>
</dbReference>
<dbReference type="RefSeq" id="XP_037221149.1">
    <property type="nucleotide sequence ID" value="XM_037363228.1"/>
</dbReference>
<keyword evidence="3" id="KW-0805">Transcription regulation</keyword>
<comment type="subcellular location">
    <subcellularLocation>
        <location evidence="1">Nucleus</location>
    </subcellularLocation>
</comment>
<dbReference type="PANTHER" id="PTHR11834:SF0">
    <property type="entry name" value="PROTEIN SCALLOPED"/>
    <property type="match status" value="1"/>
</dbReference>
<evidence type="ECO:0000256" key="4">
    <source>
        <dbReference type="ARBA" id="ARBA00023163"/>
    </source>
</evidence>